<accession>A0ACC0Z1Z6</accession>
<evidence type="ECO:0000313" key="2">
    <source>
        <dbReference type="Proteomes" id="UP001163603"/>
    </source>
</evidence>
<sequence length="734" mass="79250">MTSNMDSNPISLARTTSDTNIFGMASPPLPLSPRLSRKLSGLGNAKNSSELGPSLGEHGGSQSIIDYSVDRQLDTIHANVSGVASYDNDAKNEEKKIATKDISRVLNPSIMFKHPTHLITPSEILMSASSSETTNIIEGKDEEEANIQDVVVNSDVGNTEVEVKEVGETRAAHGDEFGSYGETQNHVPENREKLFCSQASDLGIKMATENHFVEEVQEVDGAGLTAQFSRPSVSGESEAQDSTKDVNGKVSGSAVTAIFAQSGTPSAKGKKQTGSNSQVPDHSSSVPNSAGSFREPGRNSTLTSAQANSSQIATMQNTLNQLMTMQKELQKQMSSVVTLPVTKEGRRLEASLGRGIEKAVKANTDALWARFQEENGKNEKLSRDRSQQITNLITNLINKDLTPVVEKAVKRELAAVGPAIVRTISPSIEKTISSTITESFQRGVSDKAVNMLERSVNTRLEATVGRQIQAQFQTSGKIALQDALKSGVEASVFPAFEKSCKAIFEQVDATFQKGMAEHSTAALQHFESAHSPLALALRDSITSTSSLAQTLSGELADVQRKLISLAAAGGNPSVVGYPNIKYSLFMLQVESSLDPAKELSRLISERKYEEAFIVALQRSDVSIVSWLCSQVDLHGILATVPLPLSQGVLLSLLQQLAVDINNDTHHKLAWLTDVAAAINPTDPVITTHARPIFDQVYQRLHHQRNSPTITGAELSSIRLLMHVINSMMMTCKPQ</sequence>
<gene>
    <name evidence="1" type="ORF">Pint_03673</name>
</gene>
<comment type="caution">
    <text evidence="1">The sequence shown here is derived from an EMBL/GenBank/DDBJ whole genome shotgun (WGS) entry which is preliminary data.</text>
</comment>
<keyword evidence="2" id="KW-1185">Reference proteome</keyword>
<evidence type="ECO:0000313" key="1">
    <source>
        <dbReference type="EMBL" id="KAJ0045186.1"/>
    </source>
</evidence>
<dbReference type="EMBL" id="CM047738">
    <property type="protein sequence ID" value="KAJ0045186.1"/>
    <property type="molecule type" value="Genomic_DNA"/>
</dbReference>
<reference evidence="2" key="1">
    <citation type="journal article" date="2023" name="G3 (Bethesda)">
        <title>Genome assembly and association tests identify interacting loci associated with vigor, precocity, and sex in interspecific pistachio rootstocks.</title>
        <authorList>
            <person name="Palmer W."/>
            <person name="Jacygrad E."/>
            <person name="Sagayaradj S."/>
            <person name="Cavanaugh K."/>
            <person name="Han R."/>
            <person name="Bertier L."/>
            <person name="Beede B."/>
            <person name="Kafkas S."/>
            <person name="Golino D."/>
            <person name="Preece J."/>
            <person name="Michelmore R."/>
        </authorList>
    </citation>
    <scope>NUCLEOTIDE SEQUENCE [LARGE SCALE GENOMIC DNA]</scope>
</reference>
<dbReference type="Proteomes" id="UP001163603">
    <property type="component" value="Chromosome 3"/>
</dbReference>
<proteinExistence type="predicted"/>
<name>A0ACC0Z1Z6_9ROSI</name>
<protein>
    <submittedName>
        <fullName evidence="1">Uncharacterized protein</fullName>
    </submittedName>
</protein>
<organism evidence="1 2">
    <name type="scientific">Pistacia integerrima</name>
    <dbReference type="NCBI Taxonomy" id="434235"/>
    <lineage>
        <taxon>Eukaryota</taxon>
        <taxon>Viridiplantae</taxon>
        <taxon>Streptophyta</taxon>
        <taxon>Embryophyta</taxon>
        <taxon>Tracheophyta</taxon>
        <taxon>Spermatophyta</taxon>
        <taxon>Magnoliopsida</taxon>
        <taxon>eudicotyledons</taxon>
        <taxon>Gunneridae</taxon>
        <taxon>Pentapetalae</taxon>
        <taxon>rosids</taxon>
        <taxon>malvids</taxon>
        <taxon>Sapindales</taxon>
        <taxon>Anacardiaceae</taxon>
        <taxon>Pistacia</taxon>
    </lineage>
</organism>